<dbReference type="Proteomes" id="UP000318050">
    <property type="component" value="Unassembled WGS sequence"/>
</dbReference>
<comment type="caution">
    <text evidence="1">The sequence shown here is derived from an EMBL/GenBank/DDBJ whole genome shotgun (WGS) entry which is preliminary data.</text>
</comment>
<name>A0A560HJG6_9PROT</name>
<dbReference type="AlphaFoldDB" id="A0A560HJG6"/>
<evidence type="ECO:0000313" key="1">
    <source>
        <dbReference type="EMBL" id="TWB46637.1"/>
    </source>
</evidence>
<sequence>MAYQNSLADLEALYGALSQQAFKGEVDLSRVPMPDIQPEEEKAVATESLPTRAEQGRAINLPDTDHLLDALENADARSALISQWLEAYRAQLGSMPFSMQHFMTAAQTRLAELHPDTDFELGANDYEHIKHWVFEALAAGSLAQVADDERNLIQLKAAQA</sequence>
<dbReference type="EMBL" id="VITT01000045">
    <property type="protein sequence ID" value="TWB46637.1"/>
    <property type="molecule type" value="Genomic_DNA"/>
</dbReference>
<organism evidence="1 2">
    <name type="scientific">Nitrospirillum amazonense</name>
    <dbReference type="NCBI Taxonomy" id="28077"/>
    <lineage>
        <taxon>Bacteria</taxon>
        <taxon>Pseudomonadati</taxon>
        <taxon>Pseudomonadota</taxon>
        <taxon>Alphaproteobacteria</taxon>
        <taxon>Rhodospirillales</taxon>
        <taxon>Azospirillaceae</taxon>
        <taxon>Nitrospirillum</taxon>
    </lineage>
</organism>
<protein>
    <submittedName>
        <fullName evidence="1">Uncharacterized protein</fullName>
    </submittedName>
</protein>
<proteinExistence type="predicted"/>
<gene>
    <name evidence="1" type="ORF">FBZ92_14528</name>
</gene>
<reference evidence="1 2" key="1">
    <citation type="submission" date="2019-06" db="EMBL/GenBank/DDBJ databases">
        <title>Genomic Encyclopedia of Type Strains, Phase IV (KMG-V): Genome sequencing to study the core and pangenomes of soil and plant-associated prokaryotes.</title>
        <authorList>
            <person name="Whitman W."/>
        </authorList>
    </citation>
    <scope>NUCLEOTIDE SEQUENCE [LARGE SCALE GENOMIC DNA]</scope>
    <source>
        <strain evidence="1 2">BR 11140</strain>
    </source>
</reference>
<accession>A0A560HJG6</accession>
<evidence type="ECO:0000313" key="2">
    <source>
        <dbReference type="Proteomes" id="UP000318050"/>
    </source>
</evidence>